<proteinExistence type="predicted"/>
<sequence length="72" mass="8268">MVKKYDLGKSSDMRKFSRDLDRDIKEQAKKSMMSQKHEIECPHCQEEVSVPAGKSLCPSCGEEINLTLNFDF</sequence>
<name>A0AAW8UIX7_ENTCA</name>
<gene>
    <name evidence="1" type="ORF">P7I32_08635</name>
</gene>
<dbReference type="Proteomes" id="UP001268896">
    <property type="component" value="Unassembled WGS sequence"/>
</dbReference>
<accession>A0AAW8UIX7</accession>
<dbReference type="AlphaFoldDB" id="A0AAW8UIX7"/>
<protein>
    <recommendedName>
        <fullName evidence="3">Zinc ribbon domain-containing protein</fullName>
    </recommendedName>
</protein>
<dbReference type="RefSeq" id="WP_311903989.1">
    <property type="nucleotide sequence ID" value="NZ_JARQDV010000004.1"/>
</dbReference>
<evidence type="ECO:0000313" key="2">
    <source>
        <dbReference type="Proteomes" id="UP001268896"/>
    </source>
</evidence>
<organism evidence="1 2">
    <name type="scientific">Enterococcus casseliflavus</name>
    <name type="common">Enterococcus flavescens</name>
    <dbReference type="NCBI Taxonomy" id="37734"/>
    <lineage>
        <taxon>Bacteria</taxon>
        <taxon>Bacillati</taxon>
        <taxon>Bacillota</taxon>
        <taxon>Bacilli</taxon>
        <taxon>Lactobacillales</taxon>
        <taxon>Enterococcaceae</taxon>
        <taxon>Enterococcus</taxon>
    </lineage>
</organism>
<evidence type="ECO:0008006" key="3">
    <source>
        <dbReference type="Google" id="ProtNLM"/>
    </source>
</evidence>
<evidence type="ECO:0000313" key="1">
    <source>
        <dbReference type="EMBL" id="MDT2964676.1"/>
    </source>
</evidence>
<comment type="caution">
    <text evidence="1">The sequence shown here is derived from an EMBL/GenBank/DDBJ whole genome shotgun (WGS) entry which is preliminary data.</text>
</comment>
<reference evidence="1" key="1">
    <citation type="submission" date="2023-03" db="EMBL/GenBank/DDBJ databases">
        <authorList>
            <person name="Shen W."/>
            <person name="Cai J."/>
        </authorList>
    </citation>
    <scope>NUCLEOTIDE SEQUENCE</scope>
    <source>
        <strain evidence="1">K72-2</strain>
    </source>
</reference>
<dbReference type="EMBL" id="JARQDV010000004">
    <property type="protein sequence ID" value="MDT2964676.1"/>
    <property type="molecule type" value="Genomic_DNA"/>
</dbReference>